<dbReference type="CDD" id="cd03064">
    <property type="entry name" value="TRX_Fd_NuoE"/>
    <property type="match status" value="1"/>
</dbReference>
<feature type="binding site" evidence="9">
    <location>
        <position position="126"/>
    </location>
    <ligand>
        <name>[2Fe-2S] cluster</name>
        <dbReference type="ChEBI" id="CHEBI:190135"/>
    </ligand>
</feature>
<dbReference type="SUPFAM" id="SSF52833">
    <property type="entry name" value="Thioredoxin-like"/>
    <property type="match status" value="1"/>
</dbReference>
<evidence type="ECO:0000256" key="6">
    <source>
        <dbReference type="ARBA" id="ARBA00023014"/>
    </source>
</evidence>
<gene>
    <name evidence="10" type="ORF">RF11_10130</name>
</gene>
<dbReference type="NCBIfam" id="TIGR01958">
    <property type="entry name" value="nuoE_fam"/>
    <property type="match status" value="1"/>
</dbReference>
<proteinExistence type="inferred from homology"/>
<comment type="similarity">
    <text evidence="1">Belongs to the complex I 24 kDa subunit family.</text>
</comment>
<keyword evidence="6 9" id="KW-0411">Iron-sulfur</keyword>
<dbReference type="GO" id="GO:0098796">
    <property type="term" value="C:membrane protein complex"/>
    <property type="evidence" value="ECO:0007669"/>
    <property type="project" value="UniProtKB-ARBA"/>
</dbReference>
<keyword evidence="5 9" id="KW-0408">Iron</keyword>
<dbReference type="Gene3D" id="1.10.10.1590">
    <property type="entry name" value="NADH-quinone oxidoreductase subunit E"/>
    <property type="match status" value="1"/>
</dbReference>
<evidence type="ECO:0000256" key="4">
    <source>
        <dbReference type="ARBA" id="ARBA00022967"/>
    </source>
</evidence>
<evidence type="ECO:0000313" key="11">
    <source>
        <dbReference type="Proteomes" id="UP000031668"/>
    </source>
</evidence>
<feature type="binding site" evidence="9">
    <location>
        <position position="166"/>
    </location>
    <ligand>
        <name>[2Fe-2S] cluster</name>
        <dbReference type="ChEBI" id="CHEBI:190135"/>
    </ligand>
</feature>
<comment type="caution">
    <text evidence="10">The sequence shown here is derived from an EMBL/GenBank/DDBJ whole genome shotgun (WGS) entry which is preliminary data.</text>
</comment>
<dbReference type="GO" id="GO:0046872">
    <property type="term" value="F:metal ion binding"/>
    <property type="evidence" value="ECO:0007669"/>
    <property type="project" value="UniProtKB-KW"/>
</dbReference>
<evidence type="ECO:0000256" key="8">
    <source>
        <dbReference type="ARBA" id="ARBA00034078"/>
    </source>
</evidence>
<keyword evidence="2 9" id="KW-0001">2Fe-2S</keyword>
<evidence type="ECO:0000256" key="7">
    <source>
        <dbReference type="ARBA" id="ARBA00023027"/>
    </source>
</evidence>
<evidence type="ECO:0000256" key="1">
    <source>
        <dbReference type="ARBA" id="ARBA00010643"/>
    </source>
</evidence>
<keyword evidence="10" id="KW-0830">Ubiquinone</keyword>
<dbReference type="PANTHER" id="PTHR10371">
    <property type="entry name" value="NADH DEHYDROGENASE UBIQUINONE FLAVOPROTEIN 2, MITOCHONDRIAL"/>
    <property type="match status" value="1"/>
</dbReference>
<evidence type="ECO:0000256" key="3">
    <source>
        <dbReference type="ARBA" id="ARBA00022723"/>
    </source>
</evidence>
<feature type="binding site" evidence="9">
    <location>
        <position position="121"/>
    </location>
    <ligand>
        <name>[2Fe-2S] cluster</name>
        <dbReference type="ChEBI" id="CHEBI:190135"/>
    </ligand>
</feature>
<dbReference type="Gene3D" id="3.40.30.10">
    <property type="entry name" value="Glutaredoxin"/>
    <property type="match status" value="1"/>
</dbReference>
<dbReference type="GO" id="GO:1902494">
    <property type="term" value="C:catalytic complex"/>
    <property type="evidence" value="ECO:0007669"/>
    <property type="project" value="UniProtKB-ARBA"/>
</dbReference>
<reference evidence="10 11" key="1">
    <citation type="journal article" date="2014" name="Genome Biol. Evol.">
        <title>The genome of the myxosporean Thelohanellus kitauei shows adaptations to nutrient acquisition within its fish host.</title>
        <authorList>
            <person name="Yang Y."/>
            <person name="Xiong J."/>
            <person name="Zhou Z."/>
            <person name="Huo F."/>
            <person name="Miao W."/>
            <person name="Ran C."/>
            <person name="Liu Y."/>
            <person name="Zhang J."/>
            <person name="Feng J."/>
            <person name="Wang M."/>
            <person name="Wang M."/>
            <person name="Wang L."/>
            <person name="Yao B."/>
        </authorList>
    </citation>
    <scope>NUCLEOTIDE SEQUENCE [LARGE SCALE GENOMIC DNA]</scope>
    <source>
        <strain evidence="10">Wuqing</strain>
    </source>
</reference>
<dbReference type="InterPro" id="IPR036249">
    <property type="entry name" value="Thioredoxin-like_sf"/>
</dbReference>
<keyword evidence="4" id="KW-1278">Translocase</keyword>
<evidence type="ECO:0000256" key="2">
    <source>
        <dbReference type="ARBA" id="ARBA00022714"/>
    </source>
</evidence>
<dbReference type="GO" id="GO:0003954">
    <property type="term" value="F:NADH dehydrogenase activity"/>
    <property type="evidence" value="ECO:0007669"/>
    <property type="project" value="TreeGrafter"/>
</dbReference>
<organism evidence="10 11">
    <name type="scientific">Thelohanellus kitauei</name>
    <name type="common">Myxosporean</name>
    <dbReference type="NCBI Taxonomy" id="669202"/>
    <lineage>
        <taxon>Eukaryota</taxon>
        <taxon>Metazoa</taxon>
        <taxon>Cnidaria</taxon>
        <taxon>Myxozoa</taxon>
        <taxon>Myxosporea</taxon>
        <taxon>Bivalvulida</taxon>
        <taxon>Platysporina</taxon>
        <taxon>Myxobolidae</taxon>
        <taxon>Thelohanellus</taxon>
    </lineage>
</organism>
<dbReference type="EMBL" id="JWZT01003622">
    <property type="protein sequence ID" value="KII66025.1"/>
    <property type="molecule type" value="Genomic_DNA"/>
</dbReference>
<evidence type="ECO:0000256" key="9">
    <source>
        <dbReference type="PIRSR" id="PIRSR000216-1"/>
    </source>
</evidence>
<sequence length="247" mass="28210">MRQQLFKRLFTSLTKRREMSCKLFVHRHTPENNLKTPFDFSAENQKKVKGIISMYPEGFKWSAVMPLLDLAQRQNDGWLPLAAMNKVAEILEMPRMRVYEVATFYGMYNREKIGKYHLQVCTTTPCMLRDSEAILTKIKTFLGIEENETTEDGLFTLSIVECLGACVNAPMVQINDDYYEDLTVESIEQILTALKKGDTVPHGPMSKRCSCEPISGQTTLKTQVDVLSQPLQKDLIDQAQETKDQSV</sequence>
<dbReference type="GO" id="GO:0006120">
    <property type="term" value="P:mitochondrial electron transport, NADH to ubiquinone"/>
    <property type="evidence" value="ECO:0007669"/>
    <property type="project" value="UniProtKB-ARBA"/>
</dbReference>
<keyword evidence="3 9" id="KW-0479">Metal-binding</keyword>
<name>A0A0C2MNT3_THEKT</name>
<dbReference type="InterPro" id="IPR002023">
    <property type="entry name" value="NuoE-like"/>
</dbReference>
<dbReference type="GO" id="GO:0008137">
    <property type="term" value="F:NADH dehydrogenase (ubiquinone) activity"/>
    <property type="evidence" value="ECO:0007669"/>
    <property type="project" value="UniProtKB-ARBA"/>
</dbReference>
<evidence type="ECO:0000313" key="10">
    <source>
        <dbReference type="EMBL" id="KII66025.1"/>
    </source>
</evidence>
<dbReference type="PANTHER" id="PTHR10371:SF3">
    <property type="entry name" value="NADH DEHYDROGENASE [UBIQUINONE] FLAVOPROTEIN 2, MITOCHONDRIAL"/>
    <property type="match status" value="1"/>
</dbReference>
<dbReference type="GO" id="GO:0051537">
    <property type="term" value="F:2 iron, 2 sulfur cluster binding"/>
    <property type="evidence" value="ECO:0007669"/>
    <property type="project" value="UniProtKB-KW"/>
</dbReference>
<comment type="cofactor">
    <cofactor evidence="9">
        <name>[2Fe-2S] cluster</name>
        <dbReference type="ChEBI" id="CHEBI:190135"/>
    </cofactor>
    <text evidence="9">Binds 1 [2Fe-2S] cluster.</text>
</comment>
<dbReference type="InterPro" id="IPR042128">
    <property type="entry name" value="NuoE_dom"/>
</dbReference>
<dbReference type="GO" id="GO:0005743">
    <property type="term" value="C:mitochondrial inner membrane"/>
    <property type="evidence" value="ECO:0007669"/>
    <property type="project" value="UniProtKB-ARBA"/>
</dbReference>
<keyword evidence="7" id="KW-0520">NAD</keyword>
<dbReference type="InterPro" id="IPR041921">
    <property type="entry name" value="NuoE_N"/>
</dbReference>
<dbReference type="NCBIfam" id="NF005725">
    <property type="entry name" value="PRK07539.1-5"/>
    <property type="match status" value="1"/>
</dbReference>
<protein>
    <submittedName>
        <fullName evidence="10">NADH dehydrogenase [ubiquinone] flavoprotein 2, mitochondrial</fullName>
    </submittedName>
</protein>
<dbReference type="OMA" id="IMSIYPE"/>
<evidence type="ECO:0000256" key="5">
    <source>
        <dbReference type="ARBA" id="ARBA00023004"/>
    </source>
</evidence>
<keyword evidence="11" id="KW-1185">Reference proteome</keyword>
<dbReference type="Proteomes" id="UP000031668">
    <property type="component" value="Unassembled WGS sequence"/>
</dbReference>
<comment type="cofactor">
    <cofactor evidence="8">
        <name>[2Fe-2S] cluster</name>
        <dbReference type="ChEBI" id="CHEBI:190135"/>
    </cofactor>
</comment>
<dbReference type="FunFam" id="3.40.30.10:FF:000022">
    <property type="entry name" value="NADH dehydrogenase flavoprotein 2, mitochondrial"/>
    <property type="match status" value="1"/>
</dbReference>
<dbReference type="Pfam" id="PF01257">
    <property type="entry name" value="2Fe-2S_thioredx"/>
    <property type="match status" value="1"/>
</dbReference>
<feature type="binding site" evidence="9">
    <location>
        <position position="162"/>
    </location>
    <ligand>
        <name>[2Fe-2S] cluster</name>
        <dbReference type="ChEBI" id="CHEBI:190135"/>
    </ligand>
</feature>
<dbReference type="OrthoDB" id="10254187at2759"/>
<dbReference type="PROSITE" id="PS01099">
    <property type="entry name" value="COMPLEX1_24K"/>
    <property type="match status" value="1"/>
</dbReference>
<accession>A0A0C2MNT3</accession>
<dbReference type="AlphaFoldDB" id="A0A0C2MNT3"/>
<dbReference type="FunFam" id="1.10.10.1590:FF:000001">
    <property type="entry name" value="NADH-quinone oxidoreductase subunit E"/>
    <property type="match status" value="1"/>
</dbReference>
<dbReference type="PIRSF" id="PIRSF000216">
    <property type="entry name" value="NADH_DH_24kDa"/>
    <property type="match status" value="1"/>
</dbReference>